<gene>
    <name evidence="1" type="ORF">FEE95_02715</name>
</gene>
<sequence>MKEAPNLSYLEEIAGQDNDFEQRFIKLFKEEFLWEVGMYLRYIQKNEPRSAAEIVTKSKYKFSILGLENSYDFANTHEENLQQGDTSMHYGFQKILKKVNLFLSEV</sequence>
<dbReference type="OrthoDB" id="1441381at2"/>
<dbReference type="RefSeq" id="WP_138656293.1">
    <property type="nucleotide sequence ID" value="NZ_VATY01000001.1"/>
</dbReference>
<evidence type="ECO:0000313" key="1">
    <source>
        <dbReference type="EMBL" id="TMM58360.1"/>
    </source>
</evidence>
<dbReference type="SUPFAM" id="SSF47226">
    <property type="entry name" value="Histidine-containing phosphotransfer domain, HPT domain"/>
    <property type="match status" value="1"/>
</dbReference>
<accession>A0A5S3PTU6</accession>
<dbReference type="Proteomes" id="UP000310314">
    <property type="component" value="Unassembled WGS sequence"/>
</dbReference>
<dbReference type="AlphaFoldDB" id="A0A5S3PTU6"/>
<comment type="caution">
    <text evidence="1">The sequence shown here is derived from an EMBL/GenBank/DDBJ whole genome shotgun (WGS) entry which is preliminary data.</text>
</comment>
<protein>
    <submittedName>
        <fullName evidence="1">Hpt domain-containing protein</fullName>
    </submittedName>
</protein>
<proteinExistence type="predicted"/>
<dbReference type="GO" id="GO:0000160">
    <property type="term" value="P:phosphorelay signal transduction system"/>
    <property type="evidence" value="ECO:0007669"/>
    <property type="project" value="InterPro"/>
</dbReference>
<reference evidence="1 2" key="1">
    <citation type="submission" date="2019-05" db="EMBL/GenBank/DDBJ databases">
        <authorList>
            <person name="Zhang J.-Y."/>
            <person name="Feg X."/>
            <person name="Du Z.-J."/>
        </authorList>
    </citation>
    <scope>NUCLEOTIDE SEQUENCE [LARGE SCALE GENOMIC DNA]</scope>
    <source>
        <strain evidence="1 2">RZ26</strain>
    </source>
</reference>
<evidence type="ECO:0000313" key="2">
    <source>
        <dbReference type="Proteomes" id="UP000310314"/>
    </source>
</evidence>
<keyword evidence="2" id="KW-1185">Reference proteome</keyword>
<dbReference type="EMBL" id="VATY01000001">
    <property type="protein sequence ID" value="TMM58360.1"/>
    <property type="molecule type" value="Genomic_DNA"/>
</dbReference>
<organism evidence="1 2">
    <name type="scientific">Maribacter algarum</name>
    <name type="common">ex Zhang et al. 2020</name>
    <dbReference type="NCBI Taxonomy" id="2578118"/>
    <lineage>
        <taxon>Bacteria</taxon>
        <taxon>Pseudomonadati</taxon>
        <taxon>Bacteroidota</taxon>
        <taxon>Flavobacteriia</taxon>
        <taxon>Flavobacteriales</taxon>
        <taxon>Flavobacteriaceae</taxon>
        <taxon>Maribacter</taxon>
    </lineage>
</organism>
<dbReference type="InterPro" id="IPR036641">
    <property type="entry name" value="HPT_dom_sf"/>
</dbReference>
<name>A0A5S3PTU6_9FLAO</name>